<proteinExistence type="predicted"/>
<dbReference type="EMBL" id="BLLB01000002">
    <property type="protein sequence ID" value="GFH00964.1"/>
    <property type="molecule type" value="Genomic_DNA"/>
</dbReference>
<evidence type="ECO:0000313" key="2">
    <source>
        <dbReference type="Proteomes" id="UP000465304"/>
    </source>
</evidence>
<gene>
    <name evidence="1" type="ORF">MHIP_14470</name>
</gene>
<protein>
    <submittedName>
        <fullName evidence="1">Uncharacterized protein</fullName>
    </submittedName>
</protein>
<keyword evidence="2" id="KW-1185">Reference proteome</keyword>
<dbReference type="AlphaFoldDB" id="A0A7I9ZJ34"/>
<evidence type="ECO:0000313" key="1">
    <source>
        <dbReference type="EMBL" id="GFH00964.1"/>
    </source>
</evidence>
<organism evidence="1 2">
    <name type="scientific">Mycolicibacterium hippocampi</name>
    <dbReference type="NCBI Taxonomy" id="659824"/>
    <lineage>
        <taxon>Bacteria</taxon>
        <taxon>Bacillati</taxon>
        <taxon>Actinomycetota</taxon>
        <taxon>Actinomycetes</taxon>
        <taxon>Mycobacteriales</taxon>
        <taxon>Mycobacteriaceae</taxon>
        <taxon>Mycolicibacterium</taxon>
    </lineage>
</organism>
<accession>A0A7I9ZJ34</accession>
<sequence>MPSGLRRDGHGQKLWRTVTDEFDLENEPHKVALLTQACRVADRIHQLETAAAKEPLTVLGSAQQKVIHPLISEVRFQRGLLAQLLGRLGLPDTDEAIADKAEKLLQTRRRATKSARLRVVNR</sequence>
<reference evidence="1 2" key="1">
    <citation type="journal article" date="2019" name="Emerg. Microbes Infect.">
        <title>Comprehensive subspecies identification of 175 nontuberculous mycobacteria species based on 7547 genomic profiles.</title>
        <authorList>
            <person name="Matsumoto Y."/>
            <person name="Kinjo T."/>
            <person name="Motooka D."/>
            <person name="Nabeya D."/>
            <person name="Jung N."/>
            <person name="Uechi K."/>
            <person name="Horii T."/>
            <person name="Iida T."/>
            <person name="Fujita J."/>
            <person name="Nakamura S."/>
        </authorList>
    </citation>
    <scope>NUCLEOTIDE SEQUENCE [LARGE SCALE GENOMIC DNA]</scope>
    <source>
        <strain evidence="1 2">JCM 30996</strain>
    </source>
</reference>
<comment type="caution">
    <text evidence="1">The sequence shown here is derived from an EMBL/GenBank/DDBJ whole genome shotgun (WGS) entry which is preliminary data.</text>
</comment>
<name>A0A7I9ZJ34_9MYCO</name>
<dbReference type="Proteomes" id="UP000465304">
    <property type="component" value="Unassembled WGS sequence"/>
</dbReference>
<dbReference type="RefSeq" id="WP_237166446.1">
    <property type="nucleotide sequence ID" value="NZ_BLLB01000002.1"/>
</dbReference>